<dbReference type="Proteomes" id="UP000246104">
    <property type="component" value="Unassembled WGS sequence"/>
</dbReference>
<evidence type="ECO:0000313" key="2">
    <source>
        <dbReference type="Proteomes" id="UP000246104"/>
    </source>
</evidence>
<accession>A0A317JVB9</accession>
<comment type="caution">
    <text evidence="1">The sequence shown here is derived from an EMBL/GenBank/DDBJ whole genome shotgun (WGS) entry which is preliminary data.</text>
</comment>
<name>A0A317JVB9_9BACT</name>
<proteinExistence type="predicted"/>
<gene>
    <name evidence="1" type="ORF">C5B42_00290</name>
</gene>
<evidence type="ECO:0000313" key="1">
    <source>
        <dbReference type="EMBL" id="PWU24243.1"/>
    </source>
</evidence>
<organism evidence="1 2">
    <name type="scientific">Candidatus Cerribacteria bacterium 'Amazon FNV 2010 28 9'</name>
    <dbReference type="NCBI Taxonomy" id="2081795"/>
    <lineage>
        <taxon>Bacteria</taxon>
        <taxon>Candidatus Cerribacteria</taxon>
    </lineage>
</organism>
<dbReference type="AlphaFoldDB" id="A0A317JVB9"/>
<reference evidence="1 2" key="1">
    <citation type="submission" date="2018-02" db="EMBL/GenBank/DDBJ databases">
        <title>Genomic Reconstructions from Amazon Rainforest and Pasture Soil Reveal Novel Insights into the Physiology of Candidate Phyla in Tropical Sites.</title>
        <authorList>
            <person name="Kroeger M.E."/>
            <person name="Delmont T."/>
            <person name="Eren A.M."/>
            <person name="Guo J."/>
            <person name="Meyer K.M."/>
            <person name="Khan K."/>
            <person name="Rodrigues J.L.M."/>
            <person name="Bohannan B.J.M."/>
            <person name="Tringe S."/>
            <person name="Borges C.D."/>
            <person name="Tiedje J."/>
            <person name="Tsai S.M."/>
            <person name="Nusslein K."/>
        </authorList>
    </citation>
    <scope>NUCLEOTIDE SEQUENCE [LARGE SCALE GENOMIC DNA]</scope>
    <source>
        <strain evidence="1">Amazon FNV 2010 28 9</strain>
    </source>
</reference>
<sequence length="105" mass="12457">MKREKQIPLSRQQIDYLKRQATQEIERQLPIPVDELTVIDFSKIQGFGVFIGSQINIIRLIAEHIQRQSNFTVYAKVFEHYIIQVREDEEAWDGRALIYAKQPRD</sequence>
<dbReference type="EMBL" id="PSRQ01000006">
    <property type="protein sequence ID" value="PWU24243.1"/>
    <property type="molecule type" value="Genomic_DNA"/>
</dbReference>
<protein>
    <submittedName>
        <fullName evidence="1">Uncharacterized protein</fullName>
    </submittedName>
</protein>